<dbReference type="EnsemblPlants" id="OMERI05G10520.1">
    <property type="protein sequence ID" value="OMERI05G10520.1"/>
    <property type="gene ID" value="OMERI05G10520"/>
</dbReference>
<proteinExistence type="predicted"/>
<reference evidence="1" key="2">
    <citation type="submission" date="2018-05" db="EMBL/GenBank/DDBJ databases">
        <title>OmerRS3 (Oryza meridionalis Reference Sequence Version 3).</title>
        <authorList>
            <person name="Zhang J."/>
            <person name="Kudrna D."/>
            <person name="Lee S."/>
            <person name="Talag J."/>
            <person name="Welchert J."/>
            <person name="Wing R.A."/>
        </authorList>
    </citation>
    <scope>NUCLEOTIDE SEQUENCE [LARGE SCALE GENOMIC DNA]</scope>
    <source>
        <strain evidence="1">cv. OR44</strain>
    </source>
</reference>
<accession>A0A0E0DPY8</accession>
<sequence>MAENYGPLYSHSVDKHASVQQAMSRNLTIKALDDGRRSVAPTRAFTPRSDLDITIGYLGHEWSNRLISVQINILTVKNMADLLPPLQIPIKHYRVFFLLCFWGLWNHRHDVVLRGKTTYLRRLIVRCIDDATLCAERLIVEDMNVFSAWKEIISSSL</sequence>
<keyword evidence="2" id="KW-1185">Reference proteome</keyword>
<reference evidence="1" key="1">
    <citation type="submission" date="2015-04" db="UniProtKB">
        <authorList>
            <consortium name="EnsemblPlants"/>
        </authorList>
    </citation>
    <scope>IDENTIFICATION</scope>
</reference>
<dbReference type="HOGENOM" id="CLU_1680708_0_0_1"/>
<dbReference type="Proteomes" id="UP000008021">
    <property type="component" value="Chromosome 5"/>
</dbReference>
<protein>
    <submittedName>
        <fullName evidence="1">Uncharacterized protein</fullName>
    </submittedName>
</protein>
<organism evidence="1">
    <name type="scientific">Oryza meridionalis</name>
    <dbReference type="NCBI Taxonomy" id="40149"/>
    <lineage>
        <taxon>Eukaryota</taxon>
        <taxon>Viridiplantae</taxon>
        <taxon>Streptophyta</taxon>
        <taxon>Embryophyta</taxon>
        <taxon>Tracheophyta</taxon>
        <taxon>Spermatophyta</taxon>
        <taxon>Magnoliopsida</taxon>
        <taxon>Liliopsida</taxon>
        <taxon>Poales</taxon>
        <taxon>Poaceae</taxon>
        <taxon>BOP clade</taxon>
        <taxon>Oryzoideae</taxon>
        <taxon>Oryzeae</taxon>
        <taxon>Oryzinae</taxon>
        <taxon>Oryza</taxon>
    </lineage>
</organism>
<dbReference type="AlphaFoldDB" id="A0A0E0DPY8"/>
<evidence type="ECO:0000313" key="2">
    <source>
        <dbReference type="Proteomes" id="UP000008021"/>
    </source>
</evidence>
<evidence type="ECO:0000313" key="1">
    <source>
        <dbReference type="EnsemblPlants" id="OMERI05G10520.1"/>
    </source>
</evidence>
<dbReference type="Gramene" id="OMERI05G10520.1">
    <property type="protein sequence ID" value="OMERI05G10520.1"/>
    <property type="gene ID" value="OMERI05G10520"/>
</dbReference>
<name>A0A0E0DPY8_9ORYZ</name>